<evidence type="ECO:0000313" key="3">
    <source>
        <dbReference type="Proteomes" id="UP000297966"/>
    </source>
</evidence>
<accession>A0A4Y9LZQ1</accession>
<organism evidence="2 3">
    <name type="scientific">Bradyrhizobium niftali</name>
    <dbReference type="NCBI Taxonomy" id="2560055"/>
    <lineage>
        <taxon>Bacteria</taxon>
        <taxon>Pseudomonadati</taxon>
        <taxon>Pseudomonadota</taxon>
        <taxon>Alphaproteobacteria</taxon>
        <taxon>Hyphomicrobiales</taxon>
        <taxon>Nitrobacteraceae</taxon>
        <taxon>Bradyrhizobium</taxon>
    </lineage>
</organism>
<proteinExistence type="predicted"/>
<gene>
    <name evidence="2" type="ORF">E4K65_12985</name>
</gene>
<evidence type="ECO:0000256" key="1">
    <source>
        <dbReference type="SAM" id="MobiDB-lite"/>
    </source>
</evidence>
<comment type="caution">
    <text evidence="2">The sequence shown here is derived from an EMBL/GenBank/DDBJ whole genome shotgun (WGS) entry which is preliminary data.</text>
</comment>
<dbReference type="AlphaFoldDB" id="A0A4Y9LZQ1"/>
<dbReference type="OrthoDB" id="8204321at2"/>
<evidence type="ECO:0000313" key="2">
    <source>
        <dbReference type="EMBL" id="TFV48315.1"/>
    </source>
</evidence>
<dbReference type="Proteomes" id="UP000297966">
    <property type="component" value="Unassembled WGS sequence"/>
</dbReference>
<name>A0A4Y9LZQ1_9BRAD</name>
<feature type="region of interest" description="Disordered" evidence="1">
    <location>
        <begin position="104"/>
        <end position="131"/>
    </location>
</feature>
<keyword evidence="3" id="KW-1185">Reference proteome</keyword>
<feature type="region of interest" description="Disordered" evidence="1">
    <location>
        <begin position="197"/>
        <end position="224"/>
    </location>
</feature>
<reference evidence="2 3" key="1">
    <citation type="submission" date="2019-03" db="EMBL/GenBank/DDBJ databases">
        <title>Bradyrhizobium diversity isolated from nodules of Chamaecrista fasciculata.</title>
        <authorList>
            <person name="Klepa M.S."/>
            <person name="Urquiaga M.O."/>
            <person name="Hungria M."/>
            <person name="Delamuta J.R."/>
        </authorList>
    </citation>
    <scope>NUCLEOTIDE SEQUENCE [LARGE SCALE GENOMIC DNA]</scope>
    <source>
        <strain evidence="2 3">CNPSo 3448</strain>
    </source>
</reference>
<sequence length="372" mass="40072">MDPFNTINPFDPEFAAYSAAVPQAQQQQADFEPYLYEVPQVGTSAIAEDPVSADPYYPHLSEEGLRLAETFGLEHQRAHGSHPEHAVTGREDAATLMGEDYTGQLRPAKRQRTLSQEQPDAIEHQPSEPTNSAARELIEEAGTPFRASGPLILPEEDYAQDLLSAMLENAGSSSSLEPTERHDHAVNSGAAVRSFNSWQDDQRTSGAHEGSSVPPSQDTPPAPFIVHKDRFTALFVPAAAMRGGSPLNLSGAPIYFGSRPESVSQPSAQPANRSSPAPLAQTMEQAAPASVRAETTPAAAREIYAASFAVPEGFSHGTQPAPITMISRLGRWGLLPDAAQPMKQYDIRGERYTALLGPGGPNDVRLIHHPQM</sequence>
<dbReference type="RefSeq" id="WP_135174484.1">
    <property type="nucleotide sequence ID" value="NZ_SPQT01000005.1"/>
</dbReference>
<protein>
    <submittedName>
        <fullName evidence="2">Uncharacterized protein</fullName>
    </submittedName>
</protein>
<dbReference type="EMBL" id="SPQT01000005">
    <property type="protein sequence ID" value="TFV48315.1"/>
    <property type="molecule type" value="Genomic_DNA"/>
</dbReference>
<feature type="region of interest" description="Disordered" evidence="1">
    <location>
        <begin position="260"/>
        <end position="290"/>
    </location>
</feature>
<feature type="compositionally biased region" description="Polar residues" evidence="1">
    <location>
        <begin position="261"/>
        <end position="275"/>
    </location>
</feature>